<dbReference type="AlphaFoldDB" id="A0A8S9S695"/>
<proteinExistence type="predicted"/>
<gene>
    <name evidence="1" type="ORF">F2Q69_00029420</name>
</gene>
<accession>A0A8S9S695</accession>
<dbReference type="EMBL" id="QGKX02000088">
    <property type="protein sequence ID" value="KAF3587762.1"/>
    <property type="molecule type" value="Genomic_DNA"/>
</dbReference>
<reference evidence="1" key="1">
    <citation type="submission" date="2019-12" db="EMBL/GenBank/DDBJ databases">
        <title>Genome sequencing and annotation of Brassica cretica.</title>
        <authorList>
            <person name="Studholme D.J."/>
            <person name="Sarris P."/>
        </authorList>
    </citation>
    <scope>NUCLEOTIDE SEQUENCE</scope>
    <source>
        <strain evidence="1">PFS-109/04</strain>
        <tissue evidence="1">Leaf</tissue>
    </source>
</reference>
<name>A0A8S9S695_BRACR</name>
<protein>
    <submittedName>
        <fullName evidence="1">Uncharacterized protein</fullName>
    </submittedName>
</protein>
<dbReference type="Proteomes" id="UP000712600">
    <property type="component" value="Unassembled WGS sequence"/>
</dbReference>
<comment type="caution">
    <text evidence="1">The sequence shown here is derived from an EMBL/GenBank/DDBJ whole genome shotgun (WGS) entry which is preliminary data.</text>
</comment>
<organism evidence="1 2">
    <name type="scientific">Brassica cretica</name>
    <name type="common">Mustard</name>
    <dbReference type="NCBI Taxonomy" id="69181"/>
    <lineage>
        <taxon>Eukaryota</taxon>
        <taxon>Viridiplantae</taxon>
        <taxon>Streptophyta</taxon>
        <taxon>Embryophyta</taxon>
        <taxon>Tracheophyta</taxon>
        <taxon>Spermatophyta</taxon>
        <taxon>Magnoliopsida</taxon>
        <taxon>eudicotyledons</taxon>
        <taxon>Gunneridae</taxon>
        <taxon>Pentapetalae</taxon>
        <taxon>rosids</taxon>
        <taxon>malvids</taxon>
        <taxon>Brassicales</taxon>
        <taxon>Brassicaceae</taxon>
        <taxon>Brassiceae</taxon>
        <taxon>Brassica</taxon>
    </lineage>
</organism>
<evidence type="ECO:0000313" key="1">
    <source>
        <dbReference type="EMBL" id="KAF3587762.1"/>
    </source>
</evidence>
<evidence type="ECO:0000313" key="2">
    <source>
        <dbReference type="Proteomes" id="UP000712600"/>
    </source>
</evidence>
<sequence length="176" mass="19673">MPRGLLLPNDENEHSVKKTNHEHFNTYLAQKKTLNDGICRQISWTSYFPYLNGNRQCEFRFPHSPFNPSSNGEIPYTLGHQNNQRRSGEFSILLPDRLKGEDQGLIAITEETSGPANPGTIERLKGEDQGLIAITEEISGPAKPGTRGQEVWLPDRLKIALSAKFSVKKSSAMPLT</sequence>